<organism evidence="1 2">
    <name type="scientific">Caerostris extrusa</name>
    <name type="common">Bark spider</name>
    <name type="synonym">Caerostris bankana</name>
    <dbReference type="NCBI Taxonomy" id="172846"/>
    <lineage>
        <taxon>Eukaryota</taxon>
        <taxon>Metazoa</taxon>
        <taxon>Ecdysozoa</taxon>
        <taxon>Arthropoda</taxon>
        <taxon>Chelicerata</taxon>
        <taxon>Arachnida</taxon>
        <taxon>Araneae</taxon>
        <taxon>Araneomorphae</taxon>
        <taxon>Entelegynae</taxon>
        <taxon>Araneoidea</taxon>
        <taxon>Araneidae</taxon>
        <taxon>Caerostris</taxon>
    </lineage>
</organism>
<dbReference type="Proteomes" id="UP001054945">
    <property type="component" value="Unassembled WGS sequence"/>
</dbReference>
<evidence type="ECO:0000313" key="2">
    <source>
        <dbReference type="Proteomes" id="UP001054945"/>
    </source>
</evidence>
<evidence type="ECO:0000313" key="1">
    <source>
        <dbReference type="EMBL" id="GIY69290.1"/>
    </source>
</evidence>
<protein>
    <recommendedName>
        <fullName evidence="3">Secreted protein</fullName>
    </recommendedName>
</protein>
<accession>A0AAV4VH63</accession>
<gene>
    <name evidence="1" type="ORF">CEXT_134161</name>
</gene>
<name>A0AAV4VH63_CAEEX</name>
<keyword evidence="2" id="KW-1185">Reference proteome</keyword>
<evidence type="ECO:0008006" key="3">
    <source>
        <dbReference type="Google" id="ProtNLM"/>
    </source>
</evidence>
<proteinExistence type="predicted"/>
<reference evidence="1 2" key="1">
    <citation type="submission" date="2021-06" db="EMBL/GenBank/DDBJ databases">
        <title>Caerostris extrusa draft genome.</title>
        <authorList>
            <person name="Kono N."/>
            <person name="Arakawa K."/>
        </authorList>
    </citation>
    <scope>NUCLEOTIDE SEQUENCE [LARGE SCALE GENOMIC DNA]</scope>
</reference>
<comment type="caution">
    <text evidence="1">The sequence shown here is derived from an EMBL/GenBank/DDBJ whole genome shotgun (WGS) entry which is preliminary data.</text>
</comment>
<dbReference type="EMBL" id="BPLR01014516">
    <property type="protein sequence ID" value="GIY69290.1"/>
    <property type="molecule type" value="Genomic_DNA"/>
</dbReference>
<sequence>MGVAFFFATILSPTEGKVIEISVCRRRCGICKIRACALKELLVNSPLNGPIVWPLQGFNNAPPIPFPPAGCRVCWMNGGSNEVDVER</sequence>
<dbReference type="AlphaFoldDB" id="A0AAV4VH63"/>